<organism evidence="2 3">
    <name type="scientific">Myxococcus stipitatus (strain DSM 14675 / JCM 12634 / Mx s8)</name>
    <dbReference type="NCBI Taxonomy" id="1278073"/>
    <lineage>
        <taxon>Bacteria</taxon>
        <taxon>Pseudomonadati</taxon>
        <taxon>Myxococcota</taxon>
        <taxon>Myxococcia</taxon>
        <taxon>Myxococcales</taxon>
        <taxon>Cystobacterineae</taxon>
        <taxon>Myxococcaceae</taxon>
        <taxon>Myxococcus</taxon>
    </lineage>
</organism>
<dbReference type="OrthoDB" id="5479759at2"/>
<dbReference type="STRING" id="1278073.MYSTI_03922"/>
<name>L7UAY5_MYXSD</name>
<feature type="chain" id="PRO_5003983780" description="Lipoprotein" evidence="1">
    <location>
        <begin position="19"/>
        <end position="404"/>
    </location>
</feature>
<reference evidence="2 3" key="1">
    <citation type="journal article" date="2013" name="Genome Announc.">
        <title>Complete genome sequence of Myxococcus stipitatus strain DSM 14675, a fruiting myxobacterium.</title>
        <authorList>
            <person name="Huntley S."/>
            <person name="Kneip S."/>
            <person name="Treuner-Lange A."/>
            <person name="Sogaard-Andersen L."/>
        </authorList>
    </citation>
    <scope>NUCLEOTIDE SEQUENCE [LARGE SCALE GENOMIC DNA]</scope>
    <source>
        <strain evidence="3">DSM 14675 / JCM 12634 / Mx s8</strain>
    </source>
</reference>
<evidence type="ECO:0008006" key="4">
    <source>
        <dbReference type="Google" id="ProtNLM"/>
    </source>
</evidence>
<dbReference type="EMBL" id="CP004025">
    <property type="protein sequence ID" value="AGC45228.1"/>
    <property type="molecule type" value="Genomic_DNA"/>
</dbReference>
<protein>
    <recommendedName>
        <fullName evidence="4">Lipoprotein</fullName>
    </recommendedName>
</protein>
<keyword evidence="1" id="KW-0732">Signal</keyword>
<dbReference type="eggNOG" id="COG1470">
    <property type="taxonomic scope" value="Bacteria"/>
</dbReference>
<dbReference type="PROSITE" id="PS51257">
    <property type="entry name" value="PROKAR_LIPOPROTEIN"/>
    <property type="match status" value="1"/>
</dbReference>
<sequence length="404" mass="43661">MKLKTSAPLLLLPALWVASCTSPVDEAGSTLPGQCQSDAPVVAPQKTDILFVIDNSGSMAEEQAGIATELPGFIKTLREGGGVTQDFRVGVITTSVYQRIRFQGRDVIKDYPGEAGHLQPVPDADGKPTVARYLESSDENLLEQFQRLVKQGTLGSGQEAPFEAARLALSEPLTGISTVDGGNGGFLRDDARLLVVVVTDEEDCSSDERPVPIILSQDTSVDQCSADAALLKSVDSYFEFFRGLRDSKGARREVLWATVGPVALSDKRAELIQDRTPQGTFVRNADCPTSYGPGYRHRAMAEKFDSHFENLDSICRESYRDTLLHIAELAAVSQSVDVVNLPDPRLAQVELTRASGEVERCSVAAGDLSYEPSGEGRSARIYFGGDCLRRADDTKVEVKVICAG</sequence>
<evidence type="ECO:0000313" key="2">
    <source>
        <dbReference type="EMBL" id="AGC45228.1"/>
    </source>
</evidence>
<dbReference type="Gene3D" id="3.40.50.410">
    <property type="entry name" value="von Willebrand factor, type A domain"/>
    <property type="match status" value="1"/>
</dbReference>
<dbReference type="KEGG" id="msd:MYSTI_03922"/>
<dbReference type="Proteomes" id="UP000011131">
    <property type="component" value="Chromosome"/>
</dbReference>
<dbReference type="AlphaFoldDB" id="L7UAY5"/>
<keyword evidence="3" id="KW-1185">Reference proteome</keyword>
<dbReference type="PATRIC" id="fig|1278073.3.peg.3996"/>
<dbReference type="SUPFAM" id="SSF53300">
    <property type="entry name" value="vWA-like"/>
    <property type="match status" value="1"/>
</dbReference>
<feature type="signal peptide" evidence="1">
    <location>
        <begin position="1"/>
        <end position="18"/>
    </location>
</feature>
<dbReference type="InterPro" id="IPR036465">
    <property type="entry name" value="vWFA_dom_sf"/>
</dbReference>
<accession>L7UAY5</accession>
<gene>
    <name evidence="2" type="ordered locus">MYSTI_03922</name>
</gene>
<proteinExistence type="predicted"/>
<dbReference type="RefSeq" id="WP_015349488.1">
    <property type="nucleotide sequence ID" value="NC_020126.1"/>
</dbReference>
<dbReference type="HOGENOM" id="CLU_643771_0_0_7"/>
<evidence type="ECO:0000313" key="3">
    <source>
        <dbReference type="Proteomes" id="UP000011131"/>
    </source>
</evidence>
<evidence type="ECO:0000256" key="1">
    <source>
        <dbReference type="SAM" id="SignalP"/>
    </source>
</evidence>